<comment type="caution">
    <text evidence="2">The sequence shown here is derived from an EMBL/GenBank/DDBJ whole genome shotgun (WGS) entry which is preliminary data.</text>
</comment>
<dbReference type="EMBL" id="CAJNOO010001092">
    <property type="protein sequence ID" value="CAF1094601.1"/>
    <property type="molecule type" value="Genomic_DNA"/>
</dbReference>
<dbReference type="AlphaFoldDB" id="A0A814NNU8"/>
<protein>
    <submittedName>
        <fullName evidence="2">Uncharacterized protein</fullName>
    </submittedName>
</protein>
<dbReference type="EMBL" id="CAJOAX010000427">
    <property type="protein sequence ID" value="CAF3588982.1"/>
    <property type="molecule type" value="Genomic_DNA"/>
</dbReference>
<organism evidence="2 4">
    <name type="scientific">Rotaria sordida</name>
    <dbReference type="NCBI Taxonomy" id="392033"/>
    <lineage>
        <taxon>Eukaryota</taxon>
        <taxon>Metazoa</taxon>
        <taxon>Spiralia</taxon>
        <taxon>Gnathifera</taxon>
        <taxon>Rotifera</taxon>
        <taxon>Eurotatoria</taxon>
        <taxon>Bdelloidea</taxon>
        <taxon>Philodinida</taxon>
        <taxon>Philodinidae</taxon>
        <taxon>Rotaria</taxon>
    </lineage>
</organism>
<dbReference type="PANTHER" id="PTHR34776">
    <property type="entry name" value="F17F16.3 PROTEIN"/>
    <property type="match status" value="1"/>
</dbReference>
<feature type="region of interest" description="Disordered" evidence="1">
    <location>
        <begin position="1"/>
        <end position="57"/>
    </location>
</feature>
<evidence type="ECO:0000256" key="1">
    <source>
        <dbReference type="SAM" id="MobiDB-lite"/>
    </source>
</evidence>
<reference evidence="2" key="1">
    <citation type="submission" date="2021-02" db="EMBL/GenBank/DDBJ databases">
        <authorList>
            <person name="Nowell W R."/>
        </authorList>
    </citation>
    <scope>NUCLEOTIDE SEQUENCE</scope>
</reference>
<dbReference type="OrthoDB" id="9989334at2759"/>
<feature type="region of interest" description="Disordered" evidence="1">
    <location>
        <begin position="297"/>
        <end position="346"/>
    </location>
</feature>
<gene>
    <name evidence="3" type="ORF">OTI717_LOCUS6206</name>
    <name evidence="2" type="ORF">RFH988_LOCUS18989</name>
</gene>
<name>A0A814NNU8_9BILA</name>
<proteinExistence type="predicted"/>
<dbReference type="Proteomes" id="UP000663882">
    <property type="component" value="Unassembled WGS sequence"/>
</dbReference>
<evidence type="ECO:0000313" key="2">
    <source>
        <dbReference type="EMBL" id="CAF1094601.1"/>
    </source>
</evidence>
<evidence type="ECO:0000313" key="4">
    <source>
        <dbReference type="Proteomes" id="UP000663882"/>
    </source>
</evidence>
<accession>A0A814NNU8</accession>
<feature type="compositionally biased region" description="Basic and acidic residues" evidence="1">
    <location>
        <begin position="297"/>
        <end position="307"/>
    </location>
</feature>
<dbReference type="Proteomes" id="UP000663823">
    <property type="component" value="Unassembled WGS sequence"/>
</dbReference>
<feature type="compositionally biased region" description="Basic and acidic residues" evidence="1">
    <location>
        <begin position="316"/>
        <end position="346"/>
    </location>
</feature>
<evidence type="ECO:0000313" key="3">
    <source>
        <dbReference type="EMBL" id="CAF3588982.1"/>
    </source>
</evidence>
<dbReference type="PANTHER" id="PTHR34776:SF1">
    <property type="entry name" value="F17F16.3 PROTEIN"/>
    <property type="match status" value="1"/>
</dbReference>
<feature type="compositionally biased region" description="Basic and acidic residues" evidence="1">
    <location>
        <begin position="21"/>
        <end position="57"/>
    </location>
</feature>
<sequence length="346" mass="39429">MSSKNEELINTNGGGLKRHHSIEDLESVKEAKTDKTSEEKRDTKQNKITNNHHETKSDTELLEKGDILFTYKPKLNVDEALSFDDVQLFHVLLIPEQDEKNQNDLLSKIRLIKIGRKKLPTIGKERFWAFVEKADNDIEKVEEKLEAQTYETATVGTRTIKADRIAGKGKYIMAKHDQNRTVIGYVLESPSEIGDVQNVFNITKEASFSVAVKNPQKKNPPGAGLDQIQKAEFPEKVQKKFGSYQWLPAEPAMLDIPGCEMVWIGSSTDDLEELLGELGREIEEEADPEITATEVMKDVQLDEKEHPIQPLIDGQWPKEEDAPEKKEHKEENENKNKNIKDKKTEE</sequence>